<dbReference type="PRINTS" id="PR00260">
    <property type="entry name" value="CHEMTRNSDUCR"/>
</dbReference>
<sequence length="605" mass="62983">MQLSDFKISARLIVAFLIVALIGGLAGFFAIAQMSRLNAASATLYDRDLVGLSEIKEANTQLLASGRAARTALLATTKSRRETNLKNVRTALEAAKVSIEKAEPLVTDEQGRELIKKLKEQWATYQTVNGKLEELIRAQALTETNDALEYMFGEGAVTIVEMQKALAELSKTKEEMSKETHDANEALYVNARNLTMLMIVVALGVGVGLGFVISRSVVTPLSKAREAAQFMADGDMSQELPRSGRDEVGDVLHALEDMRTKLRGIVTTVRANAETVATASSEIAQGNTNLSQRTEEQASALEETAATMDELASTVRNNADNAQQANQLALSASNVAVTGGEVVGQVVETMRGINDSSKKIADIIGVIDGIAFQTNILALNAAVEAARAGEQGRGFAVVAAEVRSLAGRSADAAKEIKSLISASVERVELGTAQVDKAGATMTEIVGAIRRVTDIVGEISSASKEQSAGIGQVGDAIQQMDKVTQQNAALVEEGAAAAMSLRDQAQSLVAAVAGFKLSSGERSVGLSSAKVQPSSSSSAPSKTGKSSYTPPAPKTSSAAPAPKPATASSPAAAAPRPVAATTAAPKAAPAPAVAAATSDTDEWETF</sequence>
<evidence type="ECO:0000256" key="4">
    <source>
        <dbReference type="SAM" id="Coils"/>
    </source>
</evidence>
<keyword evidence="3" id="KW-0807">Transducer</keyword>
<comment type="similarity">
    <text evidence="2">Belongs to the methyl-accepting chemotaxis (MCP) protein family.</text>
</comment>
<feature type="region of interest" description="Disordered" evidence="5">
    <location>
        <begin position="522"/>
        <end position="605"/>
    </location>
</feature>
<evidence type="ECO:0000313" key="10">
    <source>
        <dbReference type="Proteomes" id="UP001495147"/>
    </source>
</evidence>
<protein>
    <submittedName>
        <fullName evidence="9">Methyl-accepting chemotaxis protein</fullName>
    </submittedName>
</protein>
<feature type="domain" description="Methyl-accepting transducer" evidence="7">
    <location>
        <begin position="272"/>
        <end position="501"/>
    </location>
</feature>
<name>A0ABV0G0A9_9BURK</name>
<dbReference type="RefSeq" id="WP_347704002.1">
    <property type="nucleotide sequence ID" value="NZ_JBDPZD010000002.1"/>
</dbReference>
<dbReference type="SMART" id="SM00283">
    <property type="entry name" value="MA"/>
    <property type="match status" value="1"/>
</dbReference>
<evidence type="ECO:0000256" key="5">
    <source>
        <dbReference type="SAM" id="MobiDB-lite"/>
    </source>
</evidence>
<dbReference type="PROSITE" id="PS50111">
    <property type="entry name" value="CHEMOTAXIS_TRANSDUC_2"/>
    <property type="match status" value="1"/>
</dbReference>
<dbReference type="InterPro" id="IPR004090">
    <property type="entry name" value="Chemotax_Me-accpt_rcpt"/>
</dbReference>
<reference evidence="9 10" key="1">
    <citation type="submission" date="2024-05" db="EMBL/GenBank/DDBJ databases">
        <title>Roseateles sp. DJS-2-20 16S ribosomal RNA gene Genome sequencing and assembly.</title>
        <authorList>
            <person name="Woo H."/>
        </authorList>
    </citation>
    <scope>NUCLEOTIDE SEQUENCE [LARGE SCALE GENOMIC DNA]</scope>
    <source>
        <strain evidence="9 10">DJS-2-20</strain>
    </source>
</reference>
<evidence type="ECO:0000256" key="2">
    <source>
        <dbReference type="ARBA" id="ARBA00029447"/>
    </source>
</evidence>
<keyword evidence="6" id="KW-0812">Transmembrane</keyword>
<dbReference type="InterPro" id="IPR004089">
    <property type="entry name" value="MCPsignal_dom"/>
</dbReference>
<dbReference type="SMART" id="SM00304">
    <property type="entry name" value="HAMP"/>
    <property type="match status" value="1"/>
</dbReference>
<evidence type="ECO:0000256" key="6">
    <source>
        <dbReference type="SAM" id="Phobius"/>
    </source>
</evidence>
<dbReference type="EMBL" id="JBDPZD010000002">
    <property type="protein sequence ID" value="MEO3691159.1"/>
    <property type="molecule type" value="Genomic_DNA"/>
</dbReference>
<proteinExistence type="inferred from homology"/>
<dbReference type="Pfam" id="PF00672">
    <property type="entry name" value="HAMP"/>
    <property type="match status" value="1"/>
</dbReference>
<feature type="transmembrane region" description="Helical" evidence="6">
    <location>
        <begin position="12"/>
        <end position="32"/>
    </location>
</feature>
<dbReference type="Proteomes" id="UP001495147">
    <property type="component" value="Unassembled WGS sequence"/>
</dbReference>
<dbReference type="Gene3D" id="1.10.287.950">
    <property type="entry name" value="Methyl-accepting chemotaxis protein"/>
    <property type="match status" value="1"/>
</dbReference>
<keyword evidence="10" id="KW-1185">Reference proteome</keyword>
<evidence type="ECO:0000256" key="1">
    <source>
        <dbReference type="ARBA" id="ARBA00022481"/>
    </source>
</evidence>
<dbReference type="CDD" id="cd06225">
    <property type="entry name" value="HAMP"/>
    <property type="match status" value="1"/>
</dbReference>
<comment type="caution">
    <text evidence="9">The sequence shown here is derived from an EMBL/GenBank/DDBJ whole genome shotgun (WGS) entry which is preliminary data.</text>
</comment>
<dbReference type="Pfam" id="PF00015">
    <property type="entry name" value="MCPsignal"/>
    <property type="match status" value="1"/>
</dbReference>
<evidence type="ECO:0000256" key="3">
    <source>
        <dbReference type="PROSITE-ProRule" id="PRU00284"/>
    </source>
</evidence>
<dbReference type="InterPro" id="IPR003660">
    <property type="entry name" value="HAMP_dom"/>
</dbReference>
<feature type="compositionally biased region" description="Low complexity" evidence="5">
    <location>
        <begin position="526"/>
        <end position="597"/>
    </location>
</feature>
<evidence type="ECO:0000259" key="7">
    <source>
        <dbReference type="PROSITE" id="PS50111"/>
    </source>
</evidence>
<dbReference type="CDD" id="cd11386">
    <property type="entry name" value="MCP_signal"/>
    <property type="match status" value="1"/>
</dbReference>
<evidence type="ECO:0000259" key="8">
    <source>
        <dbReference type="PROSITE" id="PS50885"/>
    </source>
</evidence>
<dbReference type="InterPro" id="IPR051310">
    <property type="entry name" value="MCP_chemotaxis"/>
</dbReference>
<keyword evidence="6" id="KW-1133">Transmembrane helix</keyword>
<dbReference type="CDD" id="cd19411">
    <property type="entry name" value="MCP2201-like_sensor"/>
    <property type="match status" value="1"/>
</dbReference>
<keyword evidence="1" id="KW-0488">Methylation</keyword>
<dbReference type="PROSITE" id="PS50885">
    <property type="entry name" value="HAMP"/>
    <property type="match status" value="1"/>
</dbReference>
<keyword evidence="6" id="KW-0472">Membrane</keyword>
<dbReference type="PANTHER" id="PTHR43531:SF14">
    <property type="entry name" value="METHYL-ACCEPTING CHEMOTAXIS PROTEIN I-RELATED"/>
    <property type="match status" value="1"/>
</dbReference>
<feature type="domain" description="HAMP" evidence="8">
    <location>
        <begin position="215"/>
        <end position="267"/>
    </location>
</feature>
<accession>A0ABV0G0A9</accession>
<gene>
    <name evidence="9" type="ORF">ABDJ85_06725</name>
</gene>
<dbReference type="SUPFAM" id="SSF58104">
    <property type="entry name" value="Methyl-accepting chemotaxis protein (MCP) signaling domain"/>
    <property type="match status" value="1"/>
</dbReference>
<dbReference type="Pfam" id="PF12729">
    <property type="entry name" value="4HB_MCP_1"/>
    <property type="match status" value="1"/>
</dbReference>
<dbReference type="InterPro" id="IPR024478">
    <property type="entry name" value="HlyB_4HB_MCP"/>
</dbReference>
<feature type="coiled-coil region" evidence="4">
    <location>
        <begin position="159"/>
        <end position="186"/>
    </location>
</feature>
<evidence type="ECO:0000313" key="9">
    <source>
        <dbReference type="EMBL" id="MEO3691159.1"/>
    </source>
</evidence>
<organism evidence="9 10">
    <name type="scientific">Roseateles paludis</name>
    <dbReference type="NCBI Taxonomy" id="3145238"/>
    <lineage>
        <taxon>Bacteria</taxon>
        <taxon>Pseudomonadati</taxon>
        <taxon>Pseudomonadota</taxon>
        <taxon>Betaproteobacteria</taxon>
        <taxon>Burkholderiales</taxon>
        <taxon>Sphaerotilaceae</taxon>
        <taxon>Roseateles</taxon>
    </lineage>
</organism>
<feature type="transmembrane region" description="Helical" evidence="6">
    <location>
        <begin position="194"/>
        <end position="213"/>
    </location>
</feature>
<keyword evidence="4" id="KW-0175">Coiled coil</keyword>
<dbReference type="InterPro" id="IPR047347">
    <property type="entry name" value="YvaQ-like_sensor"/>
</dbReference>
<dbReference type="PANTHER" id="PTHR43531">
    <property type="entry name" value="PROTEIN ICFG"/>
    <property type="match status" value="1"/>
</dbReference>